<organism evidence="4 5">
    <name type="scientific">Hypocrea atroviridis (strain ATCC 20476 / IMI 206040)</name>
    <name type="common">Trichoderma atroviride</name>
    <dbReference type="NCBI Taxonomy" id="452589"/>
    <lineage>
        <taxon>Eukaryota</taxon>
        <taxon>Fungi</taxon>
        <taxon>Dikarya</taxon>
        <taxon>Ascomycota</taxon>
        <taxon>Pezizomycotina</taxon>
        <taxon>Sordariomycetes</taxon>
        <taxon>Hypocreomycetidae</taxon>
        <taxon>Hypocreales</taxon>
        <taxon>Hypocreaceae</taxon>
        <taxon>Trichoderma</taxon>
    </lineage>
</organism>
<evidence type="ECO:0000256" key="3">
    <source>
        <dbReference type="SAM" id="Phobius"/>
    </source>
</evidence>
<evidence type="ECO:0000313" key="5">
    <source>
        <dbReference type="Proteomes" id="UP000005426"/>
    </source>
</evidence>
<dbReference type="GO" id="GO:0043386">
    <property type="term" value="P:mycotoxin biosynthetic process"/>
    <property type="evidence" value="ECO:0007669"/>
    <property type="project" value="InterPro"/>
</dbReference>
<comment type="similarity">
    <text evidence="2">Belongs to the ustYa family.</text>
</comment>
<comment type="caution">
    <text evidence="4">The sequence shown here is derived from an EMBL/GenBank/DDBJ whole genome shotgun (WGS) entry which is preliminary data.</text>
</comment>
<protein>
    <recommendedName>
        <fullName evidence="6">Tat pathway signal sequence</fullName>
    </recommendedName>
</protein>
<evidence type="ECO:0000256" key="1">
    <source>
        <dbReference type="ARBA" id="ARBA00004685"/>
    </source>
</evidence>
<dbReference type="STRING" id="452589.G9NE17"/>
<feature type="transmembrane region" description="Helical" evidence="3">
    <location>
        <begin position="61"/>
        <end position="83"/>
    </location>
</feature>
<accession>G9NE17</accession>
<evidence type="ECO:0008006" key="6">
    <source>
        <dbReference type="Google" id="ProtNLM"/>
    </source>
</evidence>
<keyword evidence="3" id="KW-0812">Transmembrane</keyword>
<dbReference type="HOGENOM" id="CLU_042941_0_2_1"/>
<keyword evidence="5" id="KW-1185">Reference proteome</keyword>
<name>G9NE17_HYPAI</name>
<dbReference type="EMBL" id="ABDG02000010">
    <property type="protein sequence ID" value="EHK51138.1"/>
    <property type="molecule type" value="Genomic_DNA"/>
</dbReference>
<dbReference type="PANTHER" id="PTHR33365">
    <property type="entry name" value="YALI0B05434P"/>
    <property type="match status" value="1"/>
</dbReference>
<dbReference type="Pfam" id="PF11807">
    <property type="entry name" value="UstYa"/>
    <property type="match status" value="1"/>
</dbReference>
<proteinExistence type="inferred from homology"/>
<sequence length="281" mass="32024">MAFEYRSLEVAFPGEKPTRLSSDSSSTLQAIDDLDYLSSDSDLCYKTSLRGIASRWARSKWLWAVHAALLFTSCGMLIVTILLRSSTLYHVRQISAWSPADVSVQYSHVRYNLTTTGNPFVGAGPEVDEAWREISYDMGDQWIPKHDISKLDMPDTSLKVNHPVTGEEGYRVGMEVFHHLHCLNLLRRVTYKEYYEPLGGEFGHGPEALQAHTGIHIDHCIEVLRQNVQCNADIGLFTFYMIPDDPLAWPELNSKHVCRNFDKVRRWALDHSVGNMEVLEH</sequence>
<dbReference type="OMA" id="IMCQSDT"/>
<dbReference type="Proteomes" id="UP000005426">
    <property type="component" value="Unassembled WGS sequence"/>
</dbReference>
<reference evidence="4 5" key="1">
    <citation type="journal article" date="2011" name="Genome Biol.">
        <title>Comparative genome sequence analysis underscores mycoparasitism as the ancestral life style of Trichoderma.</title>
        <authorList>
            <person name="Kubicek C.P."/>
            <person name="Herrera-Estrella A."/>
            <person name="Seidl-Seiboth V."/>
            <person name="Martinez D.A."/>
            <person name="Druzhinina I.S."/>
            <person name="Thon M."/>
            <person name="Zeilinger S."/>
            <person name="Casas-Flores S."/>
            <person name="Horwitz B.A."/>
            <person name="Mukherjee P.K."/>
            <person name="Mukherjee M."/>
            <person name="Kredics L."/>
            <person name="Alcaraz L.D."/>
            <person name="Aerts A."/>
            <person name="Antal Z."/>
            <person name="Atanasova L."/>
            <person name="Cervantes-Badillo M.G."/>
            <person name="Challacombe J."/>
            <person name="Chertkov O."/>
            <person name="McCluskey K."/>
            <person name="Coulpier F."/>
            <person name="Deshpande N."/>
            <person name="von Doehren H."/>
            <person name="Ebbole D.J."/>
            <person name="Esquivel-Naranjo E.U."/>
            <person name="Fekete E."/>
            <person name="Flipphi M."/>
            <person name="Glaser F."/>
            <person name="Gomez-Rodriguez E.Y."/>
            <person name="Gruber S."/>
            <person name="Han C."/>
            <person name="Henrissat B."/>
            <person name="Hermosa R."/>
            <person name="Hernandez-Onate M."/>
            <person name="Karaffa L."/>
            <person name="Kosti I."/>
            <person name="Le Crom S."/>
            <person name="Lindquist E."/>
            <person name="Lucas S."/>
            <person name="Luebeck M."/>
            <person name="Luebeck P.S."/>
            <person name="Margeot A."/>
            <person name="Metz B."/>
            <person name="Misra M."/>
            <person name="Nevalainen H."/>
            <person name="Omann M."/>
            <person name="Packer N."/>
            <person name="Perrone G."/>
            <person name="Uresti-Rivera E.E."/>
            <person name="Salamov A."/>
            <person name="Schmoll M."/>
            <person name="Seiboth B."/>
            <person name="Shapiro H."/>
            <person name="Sukno S."/>
            <person name="Tamayo-Ramos J.A."/>
            <person name="Tisch D."/>
            <person name="Wiest A."/>
            <person name="Wilkinson H.H."/>
            <person name="Zhang M."/>
            <person name="Coutinho P.M."/>
            <person name="Kenerley C.M."/>
            <person name="Monte E."/>
            <person name="Baker S.E."/>
            <person name="Grigoriev I.V."/>
        </authorList>
    </citation>
    <scope>NUCLEOTIDE SEQUENCE [LARGE SCALE GENOMIC DNA]</scope>
    <source>
        <strain evidence="5">ATCC 20476 / IMI 206040</strain>
    </source>
</reference>
<dbReference type="OrthoDB" id="3687641at2759"/>
<comment type="pathway">
    <text evidence="1">Mycotoxin biosynthesis.</text>
</comment>
<evidence type="ECO:0000313" key="4">
    <source>
        <dbReference type="EMBL" id="EHK51138.1"/>
    </source>
</evidence>
<dbReference type="eggNOG" id="ENOG502SQ6R">
    <property type="taxonomic scope" value="Eukaryota"/>
</dbReference>
<dbReference type="PANTHER" id="PTHR33365:SF4">
    <property type="entry name" value="CYCLOCHLOROTINE BIOSYNTHESIS PROTEIN O"/>
    <property type="match status" value="1"/>
</dbReference>
<evidence type="ECO:0000256" key="2">
    <source>
        <dbReference type="ARBA" id="ARBA00035112"/>
    </source>
</evidence>
<keyword evidence="3" id="KW-1133">Transmembrane helix</keyword>
<gene>
    <name evidence="4" type="ORF">TRIATDRAFT_210245</name>
</gene>
<dbReference type="InterPro" id="IPR021765">
    <property type="entry name" value="UstYa-like"/>
</dbReference>
<keyword evidence="3" id="KW-0472">Membrane</keyword>
<dbReference type="AlphaFoldDB" id="G9NE17"/>